<dbReference type="EMBL" id="JXUW01000008">
    <property type="protein sequence ID" value="KJE77054.1"/>
    <property type="molecule type" value="Genomic_DNA"/>
</dbReference>
<organism evidence="11 12">
    <name type="scientific">Ferrimicrobium acidiphilum DSM 19497</name>
    <dbReference type="NCBI Taxonomy" id="1121877"/>
    <lineage>
        <taxon>Bacteria</taxon>
        <taxon>Bacillati</taxon>
        <taxon>Actinomycetota</taxon>
        <taxon>Acidimicrobiia</taxon>
        <taxon>Acidimicrobiales</taxon>
        <taxon>Acidimicrobiaceae</taxon>
        <taxon>Ferrimicrobium</taxon>
    </lineage>
</organism>
<dbReference type="EC" id="2.7.1.180" evidence="2"/>
<dbReference type="GeneID" id="78372412"/>
<accession>A0A0D8FVS1</accession>
<evidence type="ECO:0000313" key="12">
    <source>
        <dbReference type="Proteomes" id="UP000032336"/>
    </source>
</evidence>
<evidence type="ECO:0000313" key="11">
    <source>
        <dbReference type="EMBL" id="KJE77054.1"/>
    </source>
</evidence>
<evidence type="ECO:0000256" key="6">
    <source>
        <dbReference type="ARBA" id="ARBA00022723"/>
    </source>
</evidence>
<keyword evidence="5" id="KW-0808">Transferase</keyword>
<dbReference type="eggNOG" id="COG1477">
    <property type="taxonomic scope" value="Bacteria"/>
</dbReference>
<dbReference type="Proteomes" id="UP000032336">
    <property type="component" value="Unassembled WGS sequence"/>
</dbReference>
<dbReference type="PANTHER" id="PTHR30040:SF2">
    <property type="entry name" value="FAD:PROTEIN FMN TRANSFERASE"/>
    <property type="match status" value="1"/>
</dbReference>
<comment type="caution">
    <text evidence="11">The sequence shown here is derived from an EMBL/GenBank/DDBJ whole genome shotgun (WGS) entry which is preliminary data.</text>
</comment>
<dbReference type="Gene3D" id="3.10.520.10">
    <property type="entry name" value="ApbE-like domains"/>
    <property type="match status" value="2"/>
</dbReference>
<keyword evidence="6" id="KW-0479">Metal-binding</keyword>
<sequence>MLAEIATMGTVFTLSIGEGDQIDGGWDRMVDRATDELGRLDRVFSTYRDDSEVSRLRRGERGVESSEVEEVVALCELARELSDGYFDPWAVPGGFDPSGLVKGWATERILQMLIDAGAAEAVVNGGGDIAIHSSEPINVGIRHPFVADRLCAVVKCNTAVATSGLYERGCHVINPAGGELGAFAATIVGAPLYLADALATAVIAGGDRVLEQIGYAGEFHGLLITFDGMLHALPGTVFSPEEI</sequence>
<dbReference type="PATRIC" id="fig|1121877.4.peg.1297"/>
<dbReference type="InterPro" id="IPR024932">
    <property type="entry name" value="ApbE"/>
</dbReference>
<evidence type="ECO:0000256" key="2">
    <source>
        <dbReference type="ARBA" id="ARBA00011955"/>
    </source>
</evidence>
<keyword evidence="8" id="KW-0460">Magnesium</keyword>
<comment type="cofactor">
    <cofactor evidence="1">
        <name>Mg(2+)</name>
        <dbReference type="ChEBI" id="CHEBI:18420"/>
    </cofactor>
</comment>
<evidence type="ECO:0000256" key="1">
    <source>
        <dbReference type="ARBA" id="ARBA00001946"/>
    </source>
</evidence>
<dbReference type="AlphaFoldDB" id="A0A0D8FVS1"/>
<dbReference type="SUPFAM" id="SSF143631">
    <property type="entry name" value="ApbE-like"/>
    <property type="match status" value="1"/>
</dbReference>
<evidence type="ECO:0000256" key="10">
    <source>
        <dbReference type="ARBA" id="ARBA00048540"/>
    </source>
</evidence>
<comment type="catalytic activity">
    <reaction evidence="10">
        <text>L-threonyl-[protein] + FAD = FMN-L-threonyl-[protein] + AMP + H(+)</text>
        <dbReference type="Rhea" id="RHEA:36847"/>
        <dbReference type="Rhea" id="RHEA-COMP:11060"/>
        <dbReference type="Rhea" id="RHEA-COMP:11061"/>
        <dbReference type="ChEBI" id="CHEBI:15378"/>
        <dbReference type="ChEBI" id="CHEBI:30013"/>
        <dbReference type="ChEBI" id="CHEBI:57692"/>
        <dbReference type="ChEBI" id="CHEBI:74257"/>
        <dbReference type="ChEBI" id="CHEBI:456215"/>
        <dbReference type="EC" id="2.7.1.180"/>
    </reaction>
</comment>
<evidence type="ECO:0000256" key="9">
    <source>
        <dbReference type="ARBA" id="ARBA00031306"/>
    </source>
</evidence>
<name>A0A0D8FVS1_9ACTN</name>
<gene>
    <name evidence="11" type="ORF">FEAC_11800</name>
</gene>
<evidence type="ECO:0000256" key="8">
    <source>
        <dbReference type="ARBA" id="ARBA00022842"/>
    </source>
</evidence>
<dbReference type="InterPro" id="IPR003374">
    <property type="entry name" value="ApbE-like_sf"/>
</dbReference>
<dbReference type="GO" id="GO:0046872">
    <property type="term" value="F:metal ion binding"/>
    <property type="evidence" value="ECO:0007669"/>
    <property type="project" value="UniProtKB-KW"/>
</dbReference>
<dbReference type="Pfam" id="PF02424">
    <property type="entry name" value="ApbE"/>
    <property type="match status" value="2"/>
</dbReference>
<dbReference type="STRING" id="1121877.FEAC_11800"/>
<evidence type="ECO:0000256" key="7">
    <source>
        <dbReference type="ARBA" id="ARBA00022827"/>
    </source>
</evidence>
<dbReference type="RefSeq" id="WP_052565732.1">
    <property type="nucleotide sequence ID" value="NZ_JXUW01000008.1"/>
</dbReference>
<dbReference type="PANTHER" id="PTHR30040">
    <property type="entry name" value="THIAMINE BIOSYNTHESIS LIPOPROTEIN APBE"/>
    <property type="match status" value="1"/>
</dbReference>
<dbReference type="GO" id="GO:0016740">
    <property type="term" value="F:transferase activity"/>
    <property type="evidence" value="ECO:0007669"/>
    <property type="project" value="UniProtKB-KW"/>
</dbReference>
<keyword evidence="7" id="KW-0274">FAD</keyword>
<keyword evidence="12" id="KW-1185">Reference proteome</keyword>
<keyword evidence="4" id="KW-0285">Flavoprotein</keyword>
<evidence type="ECO:0000256" key="3">
    <source>
        <dbReference type="ARBA" id="ARBA00016337"/>
    </source>
</evidence>
<proteinExistence type="predicted"/>
<protein>
    <recommendedName>
        <fullName evidence="3">FAD:protein FMN transferase</fullName>
        <ecNumber evidence="2">2.7.1.180</ecNumber>
    </recommendedName>
    <alternativeName>
        <fullName evidence="9">Flavin transferase</fullName>
    </alternativeName>
</protein>
<evidence type="ECO:0000256" key="5">
    <source>
        <dbReference type="ARBA" id="ARBA00022679"/>
    </source>
</evidence>
<reference evidence="11 12" key="1">
    <citation type="submission" date="2015-01" db="EMBL/GenBank/DDBJ databases">
        <title>Draft genome of the acidophilic iron oxidizer Ferrimicrobium acidiphilum strain T23.</title>
        <authorList>
            <person name="Poehlein A."/>
            <person name="Eisen S."/>
            <person name="Schloemann M."/>
            <person name="Johnson B.D."/>
            <person name="Daniel R."/>
            <person name="Muehling M."/>
        </authorList>
    </citation>
    <scope>NUCLEOTIDE SEQUENCE [LARGE SCALE GENOMIC DNA]</scope>
    <source>
        <strain evidence="11 12">T23</strain>
    </source>
</reference>
<evidence type="ECO:0000256" key="4">
    <source>
        <dbReference type="ARBA" id="ARBA00022630"/>
    </source>
</evidence>